<name>A0ABN2SX27_9ACTN</name>
<dbReference type="EMBL" id="BAAAQM010000049">
    <property type="protein sequence ID" value="GAA1992999.1"/>
    <property type="molecule type" value="Genomic_DNA"/>
</dbReference>
<evidence type="ECO:0000313" key="2">
    <source>
        <dbReference type="Proteomes" id="UP001499854"/>
    </source>
</evidence>
<evidence type="ECO:0008006" key="3">
    <source>
        <dbReference type="Google" id="ProtNLM"/>
    </source>
</evidence>
<organism evidence="1 2">
    <name type="scientific">Catenulispora subtropica</name>
    <dbReference type="NCBI Taxonomy" id="450798"/>
    <lineage>
        <taxon>Bacteria</taxon>
        <taxon>Bacillati</taxon>
        <taxon>Actinomycetota</taxon>
        <taxon>Actinomycetes</taxon>
        <taxon>Catenulisporales</taxon>
        <taxon>Catenulisporaceae</taxon>
        <taxon>Catenulispora</taxon>
    </lineage>
</organism>
<reference evidence="1 2" key="1">
    <citation type="journal article" date="2019" name="Int. J. Syst. Evol. Microbiol.">
        <title>The Global Catalogue of Microorganisms (GCM) 10K type strain sequencing project: providing services to taxonomists for standard genome sequencing and annotation.</title>
        <authorList>
            <consortium name="The Broad Institute Genomics Platform"/>
            <consortium name="The Broad Institute Genome Sequencing Center for Infectious Disease"/>
            <person name="Wu L."/>
            <person name="Ma J."/>
        </authorList>
    </citation>
    <scope>NUCLEOTIDE SEQUENCE [LARGE SCALE GENOMIC DNA]</scope>
    <source>
        <strain evidence="1 2">JCM 16013</strain>
    </source>
</reference>
<dbReference type="Proteomes" id="UP001499854">
    <property type="component" value="Unassembled WGS sequence"/>
</dbReference>
<sequence>MNRFASTGETEDPCGVPRSRACKVPSGCRMGAASHRFATGIVEGAARHLIADRLDIAGACWSLTGAEAVLKLRALISNGDFEGCWRYHVTQEHQRHHTARYQQRCQLTA</sequence>
<proteinExistence type="predicted"/>
<keyword evidence="2" id="KW-1185">Reference proteome</keyword>
<comment type="caution">
    <text evidence="1">The sequence shown here is derived from an EMBL/GenBank/DDBJ whole genome shotgun (WGS) entry which is preliminary data.</text>
</comment>
<accession>A0ABN2SX27</accession>
<gene>
    <name evidence="1" type="ORF">GCM10009838_66180</name>
</gene>
<protein>
    <recommendedName>
        <fullName evidence="3">Transposase</fullName>
    </recommendedName>
</protein>
<evidence type="ECO:0000313" key="1">
    <source>
        <dbReference type="EMBL" id="GAA1992999.1"/>
    </source>
</evidence>